<evidence type="ECO:0000256" key="1">
    <source>
        <dbReference type="ARBA" id="ARBA00022801"/>
    </source>
</evidence>
<dbReference type="Proteomes" id="UP000436822">
    <property type="component" value="Unassembled WGS sequence"/>
</dbReference>
<dbReference type="EMBL" id="BLJE01000002">
    <property type="protein sequence ID" value="GFE64732.1"/>
    <property type="molecule type" value="Genomic_DNA"/>
</dbReference>
<dbReference type="Gene3D" id="3.40.50.2300">
    <property type="match status" value="1"/>
</dbReference>
<keyword evidence="1" id="KW-0378">Hydrolase</keyword>
<dbReference type="Gene3D" id="3.60.40.10">
    <property type="entry name" value="PPM-type phosphatase domain"/>
    <property type="match status" value="1"/>
</dbReference>
<evidence type="ECO:0000256" key="2">
    <source>
        <dbReference type="PROSITE-ProRule" id="PRU00169"/>
    </source>
</evidence>
<dbReference type="InterPro" id="IPR001789">
    <property type="entry name" value="Sig_transdc_resp-reg_receiver"/>
</dbReference>
<keyword evidence="2" id="KW-0597">Phosphoprotein</keyword>
<gene>
    <name evidence="4" type="ORF">KIN_18060</name>
</gene>
<evidence type="ECO:0000313" key="4">
    <source>
        <dbReference type="EMBL" id="GFE64732.1"/>
    </source>
</evidence>
<dbReference type="InterPro" id="IPR036457">
    <property type="entry name" value="PPM-type-like_dom_sf"/>
</dbReference>
<dbReference type="GO" id="GO:0000160">
    <property type="term" value="P:phosphorelay signal transduction system"/>
    <property type="evidence" value="ECO:0007669"/>
    <property type="project" value="InterPro"/>
</dbReference>
<dbReference type="GO" id="GO:0016791">
    <property type="term" value="F:phosphatase activity"/>
    <property type="evidence" value="ECO:0007669"/>
    <property type="project" value="TreeGrafter"/>
</dbReference>
<protein>
    <submittedName>
        <fullName evidence="4">Fused response regulator/phosphatase</fullName>
    </submittedName>
</protein>
<feature type="modified residue" description="4-aspartylphosphate" evidence="2">
    <location>
        <position position="77"/>
    </location>
</feature>
<organism evidence="4 5">
    <name type="scientific">Litoreibacter roseus</name>
    <dbReference type="NCBI Taxonomy" id="2601869"/>
    <lineage>
        <taxon>Bacteria</taxon>
        <taxon>Pseudomonadati</taxon>
        <taxon>Pseudomonadota</taxon>
        <taxon>Alphaproteobacteria</taxon>
        <taxon>Rhodobacterales</taxon>
        <taxon>Roseobacteraceae</taxon>
        <taxon>Litoreibacter</taxon>
    </lineage>
</organism>
<sequence>MTNAMHSDPLIPSDWDDTFAADPATPQQVLVVDDSRMQRKLLSTGLRKWGYEVFEAESGPEGLELCKHHDFSIIVSDWMMPGMDGPEFCQKFRQMKRSSYGYFILLTSKGETREVAEGLNSGADDFLTKPVSFGELKARLKAGERIVTMHAQLIEKNRMVNDALEAIQKLYDSLDRDLIEARKLQQSLVRETDVALDEGNIAMILQPSGHVGGDLVGYFQISSTHLGLFSLDVSGHGVSSALMTARLAGYLSGLNPKQNIALQETKAGGFVARDPADTAARFNEILLRELDTELYFTFALAVLDLSTGKMTCVQAGHPPPIVVHSDKSADLLGSGGLPIGLVAGAEYESFEAQLTPGDRLVLYSDGITECENAKGDMLDEPGFIEILQAHSEHAGSEMLNDIMWDLQKFRGDADFDDDISALVFHYDGPVSAHAA</sequence>
<evidence type="ECO:0000313" key="5">
    <source>
        <dbReference type="Proteomes" id="UP000436822"/>
    </source>
</evidence>
<comment type="caution">
    <text evidence="4">The sequence shown here is derived from an EMBL/GenBank/DDBJ whole genome shotgun (WGS) entry which is preliminary data.</text>
</comment>
<dbReference type="SMART" id="SM00448">
    <property type="entry name" value="REC"/>
    <property type="match status" value="1"/>
</dbReference>
<dbReference type="InterPro" id="IPR052016">
    <property type="entry name" value="Bact_Sigma-Reg"/>
</dbReference>
<dbReference type="SUPFAM" id="SSF81606">
    <property type="entry name" value="PP2C-like"/>
    <property type="match status" value="1"/>
</dbReference>
<dbReference type="Pfam" id="PF00072">
    <property type="entry name" value="Response_reg"/>
    <property type="match status" value="1"/>
</dbReference>
<evidence type="ECO:0000259" key="3">
    <source>
        <dbReference type="PROSITE" id="PS50110"/>
    </source>
</evidence>
<dbReference type="CDD" id="cd17574">
    <property type="entry name" value="REC_OmpR"/>
    <property type="match status" value="1"/>
</dbReference>
<feature type="domain" description="Response regulatory" evidence="3">
    <location>
        <begin position="28"/>
        <end position="144"/>
    </location>
</feature>
<dbReference type="SMART" id="SM00331">
    <property type="entry name" value="PP2C_SIG"/>
    <property type="match status" value="1"/>
</dbReference>
<dbReference type="Pfam" id="PF07228">
    <property type="entry name" value="SpoIIE"/>
    <property type="match status" value="1"/>
</dbReference>
<keyword evidence="5" id="KW-1185">Reference proteome</keyword>
<dbReference type="AlphaFoldDB" id="A0A6N6JHN5"/>
<dbReference type="InterPro" id="IPR001932">
    <property type="entry name" value="PPM-type_phosphatase-like_dom"/>
</dbReference>
<accession>A0A6N6JHN5</accession>
<dbReference type="PROSITE" id="PS50110">
    <property type="entry name" value="RESPONSE_REGULATORY"/>
    <property type="match status" value="1"/>
</dbReference>
<dbReference type="InterPro" id="IPR011006">
    <property type="entry name" value="CheY-like_superfamily"/>
</dbReference>
<name>A0A6N6JHN5_9RHOB</name>
<proteinExistence type="predicted"/>
<dbReference type="SUPFAM" id="SSF52172">
    <property type="entry name" value="CheY-like"/>
    <property type="match status" value="1"/>
</dbReference>
<dbReference type="PANTHER" id="PTHR43156">
    <property type="entry name" value="STAGE II SPORULATION PROTEIN E-RELATED"/>
    <property type="match status" value="1"/>
</dbReference>
<dbReference type="PANTHER" id="PTHR43156:SF2">
    <property type="entry name" value="STAGE II SPORULATION PROTEIN E"/>
    <property type="match status" value="1"/>
</dbReference>
<reference evidence="4 5" key="1">
    <citation type="submission" date="2019-12" db="EMBL/GenBank/DDBJ databases">
        <title>Litoreibacter badius sp. nov., a novel bacteriochlorophyll a-containing bacterium in the genus Litoreibacter.</title>
        <authorList>
            <person name="Kanamuro M."/>
            <person name="Takabe Y."/>
            <person name="Mori K."/>
            <person name="Takaichi S."/>
            <person name="Hanada S."/>
        </authorList>
    </citation>
    <scope>NUCLEOTIDE SEQUENCE [LARGE SCALE GENOMIC DNA]</scope>
    <source>
        <strain evidence="4 5">K6</strain>
    </source>
</reference>